<dbReference type="GO" id="GO:0070481">
    <property type="term" value="P:nuclear-transcribed mRNA catabolic process, non-stop decay"/>
    <property type="evidence" value="ECO:0007669"/>
    <property type="project" value="InterPro"/>
</dbReference>
<dbReference type="InterPro" id="IPR004405">
    <property type="entry name" value="TF_pelota"/>
</dbReference>
<evidence type="ECO:0000256" key="1">
    <source>
        <dbReference type="ARBA" id="ARBA00001968"/>
    </source>
</evidence>
<dbReference type="GO" id="GO:0005737">
    <property type="term" value="C:cytoplasm"/>
    <property type="evidence" value="ECO:0007669"/>
    <property type="project" value="UniProtKB-SubCell"/>
</dbReference>
<dbReference type="Pfam" id="PF03465">
    <property type="entry name" value="eRF1_3"/>
    <property type="match status" value="1"/>
</dbReference>
<accession>A0A8R1EQH2</accession>
<dbReference type="GO" id="GO:0046872">
    <property type="term" value="F:metal ion binding"/>
    <property type="evidence" value="ECO:0007669"/>
    <property type="project" value="UniProtKB-KW"/>
</dbReference>
<dbReference type="FunFam" id="3.30.1330.30:FF:000008">
    <property type="entry name" value="Protein pelota homolog"/>
    <property type="match status" value="1"/>
</dbReference>
<dbReference type="Gene3D" id="3.30.1330.30">
    <property type="match status" value="1"/>
</dbReference>
<dbReference type="Proteomes" id="UP000005237">
    <property type="component" value="Unassembled WGS sequence"/>
</dbReference>
<dbReference type="GO" id="GO:0070966">
    <property type="term" value="P:nuclear-transcribed mRNA catabolic process, no-go decay"/>
    <property type="evidence" value="ECO:0007669"/>
    <property type="project" value="InterPro"/>
</dbReference>
<protein>
    <submittedName>
        <fullName evidence="7">ERF1_3 domain-containing protein</fullName>
    </submittedName>
</protein>
<sequence>MRHVNRANAELAIETLLVADSLFRAQDIETRRKYVRLVESVREQNGKVHIFSSMHVSGEQLAQLTGCAAILRFPMPDLDDEPMDDEEQAEHN</sequence>
<evidence type="ECO:0000256" key="4">
    <source>
        <dbReference type="ARBA" id="ARBA00022490"/>
    </source>
</evidence>
<dbReference type="InterPro" id="IPR029064">
    <property type="entry name" value="Ribosomal_eL30-like_sf"/>
</dbReference>
<name>A0A8R1EQH2_CAEJA</name>
<evidence type="ECO:0000256" key="3">
    <source>
        <dbReference type="ARBA" id="ARBA00009504"/>
    </source>
</evidence>
<reference evidence="8" key="1">
    <citation type="submission" date="2010-08" db="EMBL/GenBank/DDBJ databases">
        <authorList>
            <consortium name="Caenorhabditis japonica Sequencing Consortium"/>
            <person name="Wilson R.K."/>
        </authorList>
    </citation>
    <scope>NUCLEOTIDE SEQUENCE [LARGE SCALE GENOMIC DNA]</scope>
    <source>
        <strain evidence="8">DF5081</strain>
    </source>
</reference>
<evidence type="ECO:0000313" key="8">
    <source>
        <dbReference type="Proteomes" id="UP000005237"/>
    </source>
</evidence>
<keyword evidence="8" id="KW-1185">Reference proteome</keyword>
<reference evidence="7" key="2">
    <citation type="submission" date="2022-06" db="UniProtKB">
        <authorList>
            <consortium name="EnsemblMetazoa"/>
        </authorList>
    </citation>
    <scope>IDENTIFICATION</scope>
    <source>
        <strain evidence="7">DF5081</strain>
    </source>
</reference>
<feature type="domain" description="eRF1" evidence="6">
    <location>
        <begin position="2"/>
        <end position="75"/>
    </location>
</feature>
<dbReference type="PANTHER" id="PTHR10853">
    <property type="entry name" value="PELOTA"/>
    <property type="match status" value="1"/>
</dbReference>
<dbReference type="PANTHER" id="PTHR10853:SF0">
    <property type="entry name" value="PROTEIN PELOTA HOMOLOG"/>
    <property type="match status" value="1"/>
</dbReference>
<dbReference type="EnsemblMetazoa" id="CJA40480.1">
    <property type="protein sequence ID" value="CJA40480.1"/>
    <property type="gene ID" value="WBGene00216328"/>
</dbReference>
<comment type="similarity">
    <text evidence="3">Belongs to the eukaryotic release factor 1 family. Pelota subfamily.</text>
</comment>
<evidence type="ECO:0000256" key="5">
    <source>
        <dbReference type="ARBA" id="ARBA00022723"/>
    </source>
</evidence>
<evidence type="ECO:0000256" key="2">
    <source>
        <dbReference type="ARBA" id="ARBA00004496"/>
    </source>
</evidence>
<dbReference type="SUPFAM" id="SSF55315">
    <property type="entry name" value="L30e-like"/>
    <property type="match status" value="1"/>
</dbReference>
<dbReference type="InterPro" id="IPR005142">
    <property type="entry name" value="eRF1_3"/>
</dbReference>
<dbReference type="GO" id="GO:0032790">
    <property type="term" value="P:ribosome disassembly"/>
    <property type="evidence" value="ECO:0007669"/>
    <property type="project" value="TreeGrafter"/>
</dbReference>
<dbReference type="AlphaFoldDB" id="A0A8R1EQH2"/>
<evidence type="ECO:0000313" key="7">
    <source>
        <dbReference type="EnsemblMetazoa" id="CJA40480.1"/>
    </source>
</evidence>
<comment type="cofactor">
    <cofactor evidence="1">
        <name>a divalent metal cation</name>
        <dbReference type="ChEBI" id="CHEBI:60240"/>
    </cofactor>
</comment>
<evidence type="ECO:0000259" key="6">
    <source>
        <dbReference type="Pfam" id="PF03465"/>
    </source>
</evidence>
<keyword evidence="5" id="KW-0479">Metal-binding</keyword>
<dbReference type="GO" id="GO:0071025">
    <property type="term" value="P:RNA surveillance"/>
    <property type="evidence" value="ECO:0007669"/>
    <property type="project" value="InterPro"/>
</dbReference>
<organism evidence="7 8">
    <name type="scientific">Caenorhabditis japonica</name>
    <dbReference type="NCBI Taxonomy" id="281687"/>
    <lineage>
        <taxon>Eukaryota</taxon>
        <taxon>Metazoa</taxon>
        <taxon>Ecdysozoa</taxon>
        <taxon>Nematoda</taxon>
        <taxon>Chromadorea</taxon>
        <taxon>Rhabditida</taxon>
        <taxon>Rhabditina</taxon>
        <taxon>Rhabditomorpha</taxon>
        <taxon>Rhabditoidea</taxon>
        <taxon>Rhabditidae</taxon>
        <taxon>Peloderinae</taxon>
        <taxon>Caenorhabditis</taxon>
    </lineage>
</organism>
<proteinExistence type="inferred from homology"/>
<dbReference type="GO" id="GO:0070651">
    <property type="term" value="P:nonfunctional rRNA decay"/>
    <property type="evidence" value="ECO:0007669"/>
    <property type="project" value="TreeGrafter"/>
</dbReference>
<comment type="subcellular location">
    <subcellularLocation>
        <location evidence="2">Cytoplasm</location>
    </subcellularLocation>
</comment>
<keyword evidence="4" id="KW-0963">Cytoplasm</keyword>